<keyword evidence="1" id="KW-0812">Transmembrane</keyword>
<reference evidence="3" key="1">
    <citation type="journal article" date="2019" name="Int. J. Syst. Evol. Microbiol.">
        <title>The Global Catalogue of Microorganisms (GCM) 10K type strain sequencing project: providing services to taxonomists for standard genome sequencing and annotation.</title>
        <authorList>
            <consortium name="The Broad Institute Genomics Platform"/>
            <consortium name="The Broad Institute Genome Sequencing Center for Infectious Disease"/>
            <person name="Wu L."/>
            <person name="Ma J."/>
        </authorList>
    </citation>
    <scope>NUCLEOTIDE SEQUENCE [LARGE SCALE GENOMIC DNA]</scope>
    <source>
        <strain evidence="3">JCM 31405</strain>
    </source>
</reference>
<sequence length="99" mass="9887">MSAPPPPTAPRSVSWARVARLFLSVLLLLTAGALALLALGLFASLASNGPLWLQSVGVVAATLTGAAGLGSLSGLHQALLMMVLTSVVAGGAAYLKPRP</sequence>
<gene>
    <name evidence="2" type="ORF">GCM10008960_08220</name>
</gene>
<keyword evidence="1" id="KW-1133">Transmembrane helix</keyword>
<proteinExistence type="predicted"/>
<feature type="transmembrane region" description="Helical" evidence="1">
    <location>
        <begin position="78"/>
        <end position="95"/>
    </location>
</feature>
<feature type="transmembrane region" description="Helical" evidence="1">
    <location>
        <begin position="21"/>
        <end position="45"/>
    </location>
</feature>
<comment type="caution">
    <text evidence="2">The sequence shown here is derived from an EMBL/GenBank/DDBJ whole genome shotgun (WGS) entry which is preliminary data.</text>
</comment>
<dbReference type="RefSeq" id="WP_189071833.1">
    <property type="nucleotide sequence ID" value="NZ_BMQN01000001.1"/>
</dbReference>
<evidence type="ECO:0000256" key="1">
    <source>
        <dbReference type="SAM" id="Phobius"/>
    </source>
</evidence>
<keyword evidence="1" id="KW-0472">Membrane</keyword>
<name>A0ABQ2RZH1_9DEIO</name>
<dbReference type="EMBL" id="BMQN01000001">
    <property type="protein sequence ID" value="GGR83520.1"/>
    <property type="molecule type" value="Genomic_DNA"/>
</dbReference>
<accession>A0ABQ2RZH1</accession>
<protein>
    <submittedName>
        <fullName evidence="2">Uncharacterized protein</fullName>
    </submittedName>
</protein>
<evidence type="ECO:0000313" key="2">
    <source>
        <dbReference type="EMBL" id="GGR83520.1"/>
    </source>
</evidence>
<evidence type="ECO:0000313" key="3">
    <source>
        <dbReference type="Proteomes" id="UP000644548"/>
    </source>
</evidence>
<dbReference type="Proteomes" id="UP000644548">
    <property type="component" value="Unassembled WGS sequence"/>
</dbReference>
<organism evidence="2 3">
    <name type="scientific">Deinococcus sedimenti</name>
    <dbReference type="NCBI Taxonomy" id="1867090"/>
    <lineage>
        <taxon>Bacteria</taxon>
        <taxon>Thermotogati</taxon>
        <taxon>Deinococcota</taxon>
        <taxon>Deinococci</taxon>
        <taxon>Deinococcales</taxon>
        <taxon>Deinococcaceae</taxon>
        <taxon>Deinococcus</taxon>
    </lineage>
</organism>
<keyword evidence="3" id="KW-1185">Reference proteome</keyword>